<comment type="catalytic activity">
    <reaction evidence="7 8">
        <text>6-carboxyhexanoyl-[ACP] + L-alanine + H(+) = (8S)-8-amino-7-oxononanoate + holo-[ACP] + CO2</text>
        <dbReference type="Rhea" id="RHEA:42288"/>
        <dbReference type="Rhea" id="RHEA-COMP:9685"/>
        <dbReference type="Rhea" id="RHEA-COMP:9955"/>
        <dbReference type="ChEBI" id="CHEBI:15378"/>
        <dbReference type="ChEBI" id="CHEBI:16526"/>
        <dbReference type="ChEBI" id="CHEBI:57972"/>
        <dbReference type="ChEBI" id="CHEBI:64479"/>
        <dbReference type="ChEBI" id="CHEBI:78846"/>
        <dbReference type="ChEBI" id="CHEBI:149468"/>
        <dbReference type="EC" id="2.3.1.47"/>
    </reaction>
</comment>
<dbReference type="GO" id="GO:0009102">
    <property type="term" value="P:biotin biosynthetic process"/>
    <property type="evidence" value="ECO:0007669"/>
    <property type="project" value="UniProtKB-UniRule"/>
</dbReference>
<dbReference type="PANTHER" id="PTHR13693">
    <property type="entry name" value="CLASS II AMINOTRANSFERASE/8-AMINO-7-OXONONANOATE SYNTHASE"/>
    <property type="match status" value="1"/>
</dbReference>
<dbReference type="InterPro" id="IPR015424">
    <property type="entry name" value="PyrdxlP-dep_Trfase"/>
</dbReference>
<feature type="binding site" evidence="8">
    <location>
        <position position="185"/>
    </location>
    <ligand>
        <name>pyridoxal 5'-phosphate</name>
        <dbReference type="ChEBI" id="CHEBI:597326"/>
    </ligand>
</feature>
<keyword evidence="4 8" id="KW-0808">Transferase</keyword>
<organism evidence="11 12">
    <name type="scientific">Nitrosospira briensis</name>
    <dbReference type="NCBI Taxonomy" id="35799"/>
    <lineage>
        <taxon>Bacteria</taxon>
        <taxon>Pseudomonadati</taxon>
        <taxon>Pseudomonadota</taxon>
        <taxon>Betaproteobacteria</taxon>
        <taxon>Nitrosomonadales</taxon>
        <taxon>Nitrosomonadaceae</taxon>
        <taxon>Nitrosospira</taxon>
    </lineage>
</organism>
<feature type="binding site" evidence="8">
    <location>
        <position position="213"/>
    </location>
    <ligand>
        <name>pyridoxal 5'-phosphate</name>
        <dbReference type="ChEBI" id="CHEBI:597326"/>
    </ligand>
</feature>
<dbReference type="SUPFAM" id="SSF53383">
    <property type="entry name" value="PLP-dependent transferases"/>
    <property type="match status" value="1"/>
</dbReference>
<dbReference type="AlphaFoldDB" id="A0A1I4XTK5"/>
<evidence type="ECO:0000313" key="11">
    <source>
        <dbReference type="EMBL" id="SFN29134.1"/>
    </source>
</evidence>
<feature type="binding site" evidence="8">
    <location>
        <position position="139"/>
    </location>
    <ligand>
        <name>substrate</name>
    </ligand>
</feature>
<accession>A0A1I4XTK5</accession>
<evidence type="ECO:0000256" key="9">
    <source>
        <dbReference type="PIRSR" id="PIRSR604723-51"/>
    </source>
</evidence>
<name>A0A1I4XTK5_9PROT</name>
<dbReference type="PANTHER" id="PTHR13693:SF100">
    <property type="entry name" value="8-AMINO-7-OXONONANOATE SYNTHASE"/>
    <property type="match status" value="1"/>
</dbReference>
<comment type="cofactor">
    <cofactor evidence="1 8 9">
        <name>pyridoxal 5'-phosphate</name>
        <dbReference type="ChEBI" id="CHEBI:597326"/>
    </cofactor>
</comment>
<comment type="similarity">
    <text evidence="8">Belongs to the class-II pyridoxal-phosphate-dependent aminotransferase family. BioF subfamily.</text>
</comment>
<evidence type="ECO:0000259" key="10">
    <source>
        <dbReference type="Pfam" id="PF00155"/>
    </source>
</evidence>
<dbReference type="HAMAP" id="MF_01693">
    <property type="entry name" value="BioF_aminotrans_2"/>
    <property type="match status" value="1"/>
</dbReference>
<dbReference type="GO" id="GO:0030170">
    <property type="term" value="F:pyridoxal phosphate binding"/>
    <property type="evidence" value="ECO:0007669"/>
    <property type="project" value="UniProtKB-UniRule"/>
</dbReference>
<feature type="modified residue" description="N6-(pyridoxal phosphate)lysine" evidence="8 9">
    <location>
        <position position="244"/>
    </location>
</feature>
<feature type="domain" description="Aminotransferase class I/classII large" evidence="10">
    <location>
        <begin position="47"/>
        <end position="384"/>
    </location>
</feature>
<dbReference type="EMBL" id="FOVJ01000001">
    <property type="protein sequence ID" value="SFN29134.1"/>
    <property type="molecule type" value="Genomic_DNA"/>
</dbReference>
<comment type="function">
    <text evidence="8">Catalyzes the decarboxylative condensation of pimeloyl-[acyl-carrier protein] and L-alanine to produce 8-amino-7-oxononanoate (AON), [acyl-carrier protein], and carbon dioxide.</text>
</comment>
<sequence length="393" mass="42589">MLDNLTENLHGRLREQLLGRERQKLYRRRLTLESAQGTRVSVSGREYLAFCSNDYLGLASHPGLIAAACEGARLYGVGAGGSHLITGHSFAHHALEEALASFTGLPQALLFSTGYMANAGVVAALTGRGDAIFADKLNHASLNDAVLISRAKFSRYPHLDLNVLERQLAASNAKSKLVITDAVFSMDGDIAPVANLAELCEKYDAWLMLDDAHGFGVLGPQGRGVMPHFGICSPRIIYMATLGKATGVFGAFVAAQAEVIETLIQHARSYIYTTAAPPLLSHALLKSLELIEREEWRREKLTQITAVLKQELQPLRWKLLPSATPIQPLIIGENDKALQLSEALRQRGILVPAIRPPTVPKGGSRLRISLSASHTVEDVARLGAALRELDNSA</sequence>
<evidence type="ECO:0000256" key="4">
    <source>
        <dbReference type="ARBA" id="ARBA00022679"/>
    </source>
</evidence>
<dbReference type="InterPro" id="IPR004839">
    <property type="entry name" value="Aminotransferase_I/II_large"/>
</dbReference>
<dbReference type="RefSeq" id="WP_083396573.1">
    <property type="nucleotide sequence ID" value="NZ_FOVJ01000001.1"/>
</dbReference>
<reference evidence="12" key="1">
    <citation type="submission" date="2016-10" db="EMBL/GenBank/DDBJ databases">
        <authorList>
            <person name="Varghese N."/>
        </authorList>
    </citation>
    <scope>NUCLEOTIDE SEQUENCE [LARGE SCALE GENOMIC DNA]</scope>
    <source>
        <strain evidence="12">Nsp8</strain>
    </source>
</reference>
<comment type="subunit">
    <text evidence="3 8">Homodimer.</text>
</comment>
<evidence type="ECO:0000256" key="8">
    <source>
        <dbReference type="HAMAP-Rule" id="MF_01693"/>
    </source>
</evidence>
<dbReference type="InterPro" id="IPR050087">
    <property type="entry name" value="AON_synthase_class-II"/>
</dbReference>
<feature type="binding site" evidence="8">
    <location>
        <position position="358"/>
    </location>
    <ligand>
        <name>substrate</name>
    </ligand>
</feature>
<evidence type="ECO:0000256" key="2">
    <source>
        <dbReference type="ARBA" id="ARBA00004746"/>
    </source>
</evidence>
<proteinExistence type="inferred from homology"/>
<keyword evidence="5 8" id="KW-0093">Biotin biosynthesis</keyword>
<evidence type="ECO:0000256" key="7">
    <source>
        <dbReference type="ARBA" id="ARBA00047715"/>
    </source>
</evidence>
<dbReference type="STRING" id="1266925.GCA_000619905_00577"/>
<evidence type="ECO:0000256" key="3">
    <source>
        <dbReference type="ARBA" id="ARBA00011738"/>
    </source>
</evidence>
<dbReference type="Proteomes" id="UP000183107">
    <property type="component" value="Unassembled WGS sequence"/>
</dbReference>
<keyword evidence="6 8" id="KW-0663">Pyridoxal phosphate</keyword>
<feature type="binding site" evidence="8">
    <location>
        <begin position="114"/>
        <end position="115"/>
    </location>
    <ligand>
        <name>pyridoxal 5'-phosphate</name>
        <dbReference type="ChEBI" id="CHEBI:597326"/>
    </ligand>
</feature>
<dbReference type="EC" id="2.3.1.47" evidence="8"/>
<keyword evidence="12" id="KW-1185">Reference proteome</keyword>
<dbReference type="InterPro" id="IPR022834">
    <property type="entry name" value="AONS_Proteobacteria"/>
</dbReference>
<dbReference type="Gene3D" id="3.40.640.10">
    <property type="entry name" value="Type I PLP-dependent aspartate aminotransferase-like (Major domain)"/>
    <property type="match status" value="1"/>
</dbReference>
<feature type="binding site" evidence="8">
    <location>
        <position position="27"/>
    </location>
    <ligand>
        <name>substrate</name>
    </ligand>
</feature>
<dbReference type="CDD" id="cd06454">
    <property type="entry name" value="KBL_like"/>
    <property type="match status" value="1"/>
</dbReference>
<dbReference type="GO" id="GO:0008710">
    <property type="term" value="F:8-amino-7-oxononanoate synthase activity"/>
    <property type="evidence" value="ECO:0007669"/>
    <property type="project" value="UniProtKB-UniRule"/>
</dbReference>
<dbReference type="UniPathway" id="UPA00078"/>
<feature type="binding site" evidence="8">
    <location>
        <position position="241"/>
    </location>
    <ligand>
        <name>pyridoxal 5'-phosphate</name>
        <dbReference type="ChEBI" id="CHEBI:597326"/>
    </ligand>
</feature>
<dbReference type="OrthoDB" id="9807157at2"/>
<dbReference type="InterPro" id="IPR004723">
    <property type="entry name" value="AONS_Archaea/Proteobacteria"/>
</dbReference>
<gene>
    <name evidence="8" type="primary">bioF</name>
    <name evidence="11" type="ORF">SAMN05216386_0304</name>
</gene>
<dbReference type="InterPro" id="IPR015422">
    <property type="entry name" value="PyrdxlP-dep_Trfase_small"/>
</dbReference>
<dbReference type="Gene3D" id="3.90.1150.10">
    <property type="entry name" value="Aspartate Aminotransferase, domain 1"/>
    <property type="match status" value="1"/>
</dbReference>
<evidence type="ECO:0000313" key="12">
    <source>
        <dbReference type="Proteomes" id="UP000183107"/>
    </source>
</evidence>
<protein>
    <recommendedName>
        <fullName evidence="8">8-amino-7-oxononanoate synthase</fullName>
        <shortName evidence="8">AONS</shortName>
        <ecNumber evidence="8">2.3.1.47</ecNumber>
    </recommendedName>
    <alternativeName>
        <fullName evidence="8">7-keto-8-amino-pelargonic acid synthase</fullName>
        <shortName evidence="8">7-KAP synthase</shortName>
        <shortName evidence="8">KAPA synthase</shortName>
    </alternativeName>
    <alternativeName>
        <fullName evidence="8">8-amino-7-ketopelargonate synthase</fullName>
    </alternativeName>
</protein>
<dbReference type="InterPro" id="IPR015421">
    <property type="entry name" value="PyrdxlP-dep_Trfase_major"/>
</dbReference>
<dbReference type="NCBIfam" id="TIGR00858">
    <property type="entry name" value="bioF"/>
    <property type="match status" value="1"/>
</dbReference>
<evidence type="ECO:0000256" key="5">
    <source>
        <dbReference type="ARBA" id="ARBA00022756"/>
    </source>
</evidence>
<comment type="pathway">
    <text evidence="2 8">Cofactor biosynthesis; biotin biosynthesis.</text>
</comment>
<evidence type="ECO:0000256" key="1">
    <source>
        <dbReference type="ARBA" id="ARBA00001933"/>
    </source>
</evidence>
<dbReference type="Pfam" id="PF00155">
    <property type="entry name" value="Aminotran_1_2"/>
    <property type="match status" value="1"/>
</dbReference>
<evidence type="ECO:0000256" key="6">
    <source>
        <dbReference type="ARBA" id="ARBA00022898"/>
    </source>
</evidence>